<gene>
    <name evidence="1" type="ORF">MYP_503</name>
</gene>
<dbReference type="InterPro" id="IPR045921">
    <property type="entry name" value="DUF6340"/>
</dbReference>
<dbReference type="eggNOG" id="COG0457">
    <property type="taxonomic scope" value="Bacteria"/>
</dbReference>
<proteinExistence type="predicted"/>
<evidence type="ECO:0008006" key="3">
    <source>
        <dbReference type="Google" id="ProtNLM"/>
    </source>
</evidence>
<comment type="caution">
    <text evidence="1">The sequence shown here is derived from an EMBL/GenBank/DDBJ whole genome shotgun (WGS) entry which is preliminary data.</text>
</comment>
<dbReference type="PROSITE" id="PS51257">
    <property type="entry name" value="PROKAR_LIPOPROTEIN"/>
    <property type="match status" value="1"/>
</dbReference>
<accession>A0A098LA43</accession>
<dbReference type="EMBL" id="BBLT01000001">
    <property type="protein sequence ID" value="GAL83277.1"/>
    <property type="molecule type" value="Genomic_DNA"/>
</dbReference>
<protein>
    <recommendedName>
        <fullName evidence="3">Tetratricopeptide repeat protein</fullName>
    </recommendedName>
</protein>
<evidence type="ECO:0000313" key="1">
    <source>
        <dbReference type="EMBL" id="GAL83277.1"/>
    </source>
</evidence>
<dbReference type="STRING" id="153721.MYP_503"/>
<dbReference type="OrthoDB" id="632318at2"/>
<dbReference type="RefSeq" id="WP_045457912.1">
    <property type="nucleotide sequence ID" value="NZ_BBLT01000001.1"/>
</dbReference>
<keyword evidence="2" id="KW-1185">Reference proteome</keyword>
<organism evidence="1 2">
    <name type="scientific">Sporocytophaga myxococcoides</name>
    <dbReference type="NCBI Taxonomy" id="153721"/>
    <lineage>
        <taxon>Bacteria</taxon>
        <taxon>Pseudomonadati</taxon>
        <taxon>Bacteroidota</taxon>
        <taxon>Cytophagia</taxon>
        <taxon>Cytophagales</taxon>
        <taxon>Cytophagaceae</taxon>
        <taxon>Sporocytophaga</taxon>
    </lineage>
</organism>
<reference evidence="1 2" key="1">
    <citation type="submission" date="2014-09" db="EMBL/GenBank/DDBJ databases">
        <title>Sporocytophaga myxococcoides PG-01 genome sequencing.</title>
        <authorList>
            <person name="Liu L."/>
            <person name="Gao P.J."/>
            <person name="Chen G.J."/>
            <person name="Wang L.S."/>
        </authorList>
    </citation>
    <scope>NUCLEOTIDE SEQUENCE [LARGE SCALE GENOMIC DNA]</scope>
    <source>
        <strain evidence="1 2">PG-01</strain>
    </source>
</reference>
<dbReference type="Pfam" id="PF19867">
    <property type="entry name" value="DUF6340"/>
    <property type="match status" value="1"/>
</dbReference>
<sequence>MRTIYLLFALVVISSCSKKGIITMNVLEPSVVRVHPSIKRFGVINRTLPAQKTKPLDDLEKLLTLEGINMDKEGAEASITALQNELAGDRFNLVFIEKNDLKTLGAGVFPNSLPLQTVSQLCQTYQVDAILSLEFFDTDTKLAVNVANTTISTPLGNVPGIVHNATLNTLVKTGWRIYDPMGSLVIMDECHLDRSFVSHSQGVNPMEAVKALVNRKEVVTRLGRESGTIYANRLLPYWTRVSRDYYIRGNNALKIATRKARAGNWDGAAEIWKNESSNSDPKIAGRAAYNYAIIHEINGDLDSAMKWAQKAYEDYNVKLALKYTRILRSRMARAQALEQ</sequence>
<dbReference type="Proteomes" id="UP000030185">
    <property type="component" value="Unassembled WGS sequence"/>
</dbReference>
<evidence type="ECO:0000313" key="2">
    <source>
        <dbReference type="Proteomes" id="UP000030185"/>
    </source>
</evidence>
<name>A0A098LA43_9BACT</name>
<dbReference type="AlphaFoldDB" id="A0A098LA43"/>